<evidence type="ECO:0000259" key="1">
    <source>
        <dbReference type="Pfam" id="PF07969"/>
    </source>
</evidence>
<dbReference type="Gene3D" id="3.20.20.140">
    <property type="entry name" value="Metal-dependent hydrolases"/>
    <property type="match status" value="1"/>
</dbReference>
<reference evidence="2 3" key="1">
    <citation type="submission" date="2018-10" db="EMBL/GenBank/DDBJ databases">
        <title>Isolation, diversity and antifungal activity of actinobacteria from wheat.</title>
        <authorList>
            <person name="Han C."/>
        </authorList>
    </citation>
    <scope>NUCLEOTIDE SEQUENCE [LARGE SCALE GENOMIC DNA]</scope>
    <source>
        <strain evidence="2 3">NEAU-YY56</strain>
    </source>
</reference>
<sequence length="499" mass="52235">MLLRRARLLASTGTRDVLLSGGRVAAVVPGGTHPDVPGVPAVDLAGRWLAPGLHDAHAHLTQWVELGQRLDLTPATTAAGTLDLVRAALPSWPGEVLVGHGFRDALWPDAPTREAIDAAAGGRPVVLVSQDLHCGWLSAAAAALVDVDRGPDGVLREGPWIHGLDALRRRTRPSDAAFRAAGLAAARRGVVGVVDLENADNATEWPRRVAAGADLLRVEASVWPDRLDEVIDRGLRSGDALDPAGLVTMGPLKVVVDGSLNTRTAWCWDPYPGLAPDHPHPCGLEAVAPDALAGLLTRAAAHGIRATVHAIGDRAASDVLDTFERLGLPGTIEHAQLVREADLARFARLGLVASVQPQHALDDRDVTDRHWAGRTGRAFAYGSLHRAGVPLRLGSDAPVSPLDPWHAVAAAVHRSDDDRPAWHPEQHLPVAVALAASVRGPLTVGAGDVADLAVLDADPLAAPAAVLRTMPVAATAVGGRWTWSALDDLPGPDATQGAR</sequence>
<feature type="domain" description="Amidohydrolase 3" evidence="1">
    <location>
        <begin position="42"/>
        <end position="480"/>
    </location>
</feature>
<dbReference type="Proteomes" id="UP000269289">
    <property type="component" value="Unassembled WGS sequence"/>
</dbReference>
<dbReference type="Gene3D" id="3.10.310.70">
    <property type="match status" value="1"/>
</dbReference>
<dbReference type="Gene3D" id="2.30.40.10">
    <property type="entry name" value="Urease, subunit C, domain 1"/>
    <property type="match status" value="1"/>
</dbReference>
<dbReference type="OrthoDB" id="3238066at2"/>
<keyword evidence="3" id="KW-1185">Reference proteome</keyword>
<dbReference type="InterPro" id="IPR032466">
    <property type="entry name" value="Metal_Hydrolase"/>
</dbReference>
<dbReference type="PANTHER" id="PTHR22642">
    <property type="entry name" value="IMIDAZOLONEPROPIONASE"/>
    <property type="match status" value="1"/>
</dbReference>
<dbReference type="EMBL" id="RFFI01000011">
    <property type="protein sequence ID" value="RMI13667.1"/>
    <property type="molecule type" value="Genomic_DNA"/>
</dbReference>
<dbReference type="PANTHER" id="PTHR22642:SF2">
    <property type="entry name" value="PROTEIN LONG AFTER FAR-RED 3"/>
    <property type="match status" value="1"/>
</dbReference>
<accession>A0A3M2JI00</accession>
<dbReference type="AlphaFoldDB" id="A0A3M2JI00"/>
<dbReference type="Pfam" id="PF07969">
    <property type="entry name" value="Amidohydro_3"/>
    <property type="match status" value="1"/>
</dbReference>
<name>A0A3M2JI00_9CELL</name>
<gene>
    <name evidence="2" type="ORF">EBM89_03425</name>
</gene>
<dbReference type="InterPro" id="IPR013108">
    <property type="entry name" value="Amidohydro_3"/>
</dbReference>
<dbReference type="InterPro" id="IPR011059">
    <property type="entry name" value="Metal-dep_hydrolase_composite"/>
</dbReference>
<evidence type="ECO:0000313" key="3">
    <source>
        <dbReference type="Proteomes" id="UP000269289"/>
    </source>
</evidence>
<comment type="caution">
    <text evidence="2">The sequence shown here is derived from an EMBL/GenBank/DDBJ whole genome shotgun (WGS) entry which is preliminary data.</text>
</comment>
<evidence type="ECO:0000313" key="2">
    <source>
        <dbReference type="EMBL" id="RMI13667.1"/>
    </source>
</evidence>
<proteinExistence type="predicted"/>
<dbReference type="GO" id="GO:0016810">
    <property type="term" value="F:hydrolase activity, acting on carbon-nitrogen (but not peptide) bonds"/>
    <property type="evidence" value="ECO:0007669"/>
    <property type="project" value="InterPro"/>
</dbReference>
<organism evidence="2 3">
    <name type="scientific">Cellulomonas triticagri</name>
    <dbReference type="NCBI Taxonomy" id="2483352"/>
    <lineage>
        <taxon>Bacteria</taxon>
        <taxon>Bacillati</taxon>
        <taxon>Actinomycetota</taxon>
        <taxon>Actinomycetes</taxon>
        <taxon>Micrococcales</taxon>
        <taxon>Cellulomonadaceae</taxon>
        <taxon>Cellulomonas</taxon>
    </lineage>
</organism>
<dbReference type="SUPFAM" id="SSF51556">
    <property type="entry name" value="Metallo-dependent hydrolases"/>
    <property type="match status" value="1"/>
</dbReference>
<dbReference type="SUPFAM" id="SSF51338">
    <property type="entry name" value="Composite domain of metallo-dependent hydrolases"/>
    <property type="match status" value="1"/>
</dbReference>
<protein>
    <recommendedName>
        <fullName evidence="1">Amidohydrolase 3 domain-containing protein</fullName>
    </recommendedName>
</protein>